<dbReference type="InterPro" id="IPR007345">
    <property type="entry name" value="Polysacch_pyruvyl_Trfase"/>
</dbReference>
<sequence>MRILVLHGYSAANLGDGLLVTETLELLHEAFGADVDLTIVASHPETFSALPHRVVDSMPRWNGYAPAYRAVLREIDEFDLVVAVGGGYLRAGRPVEALKTLLVHGPQLRAAARTTAPTFYMPQSIGPARGGTRWIFEALLRAVDMVHVRDDRSLEQFRRAQVHRTPDLAVLASERSWPQEDSVPDLHPVFSIRAIHGSVPEAVMDLARRFEGVGYDTYIQSQTGTGNDDRAATDQLSPRRVIDRAELMTTGAGPTRVVVAVRLHASLMALAAGHFVVHLAYERKGFGAFSDLGVPDFVHNVNDFDVDLVSEQIERLRTDPAARRDYAQALHSRAAQMPAVRESLVGSLRRAAASR</sequence>
<feature type="domain" description="Polysaccharide pyruvyl transferase" evidence="1">
    <location>
        <begin position="13"/>
        <end position="282"/>
    </location>
</feature>
<proteinExistence type="predicted"/>
<gene>
    <name evidence="2" type="ORF">E4A49_01800</name>
</gene>
<dbReference type="PANTHER" id="PTHR36836">
    <property type="entry name" value="COLANIC ACID BIOSYNTHESIS PROTEIN WCAK"/>
    <property type="match status" value="1"/>
</dbReference>
<keyword evidence="2" id="KW-0808">Transferase</keyword>
<evidence type="ECO:0000313" key="3">
    <source>
        <dbReference type="Proteomes" id="UP000297477"/>
    </source>
</evidence>
<name>A0ABY2K219_9MICC</name>
<accession>A0ABY2K219</accession>
<dbReference type="EMBL" id="SPKT01000002">
    <property type="protein sequence ID" value="TFI01212.1"/>
    <property type="molecule type" value="Genomic_DNA"/>
</dbReference>
<dbReference type="Pfam" id="PF04230">
    <property type="entry name" value="PS_pyruv_trans"/>
    <property type="match status" value="1"/>
</dbReference>
<keyword evidence="3" id="KW-1185">Reference proteome</keyword>
<comment type="caution">
    <text evidence="2">The sequence shown here is derived from an EMBL/GenBank/DDBJ whole genome shotgun (WGS) entry which is preliminary data.</text>
</comment>
<dbReference type="PANTHER" id="PTHR36836:SF1">
    <property type="entry name" value="COLANIC ACID BIOSYNTHESIS PROTEIN WCAK"/>
    <property type="match status" value="1"/>
</dbReference>
<protein>
    <submittedName>
        <fullName evidence="2">Polysaccharide pyruvyl transferase family protein</fullName>
    </submittedName>
</protein>
<organism evidence="2 3">
    <name type="scientific">Micrococcus lylae</name>
    <dbReference type="NCBI Taxonomy" id="1273"/>
    <lineage>
        <taxon>Bacteria</taxon>
        <taxon>Bacillati</taxon>
        <taxon>Actinomycetota</taxon>
        <taxon>Actinomycetes</taxon>
        <taxon>Micrococcales</taxon>
        <taxon>Micrococcaceae</taxon>
        <taxon>Micrococcus</taxon>
    </lineage>
</organism>
<evidence type="ECO:0000313" key="2">
    <source>
        <dbReference type="EMBL" id="TFI01212.1"/>
    </source>
</evidence>
<reference evidence="2 3" key="1">
    <citation type="submission" date="2019-03" db="EMBL/GenBank/DDBJ databases">
        <title>Reclassification of Micrococcus aloeverae and Micrococcus yunnanensis as later heterotypic synonyms of Micrococcus luteus.</title>
        <authorList>
            <person name="Huang C.-H."/>
        </authorList>
    </citation>
    <scope>NUCLEOTIDE SEQUENCE [LARGE SCALE GENOMIC DNA]</scope>
    <source>
        <strain evidence="2 3">BCRC 12151</strain>
    </source>
</reference>
<evidence type="ECO:0000259" key="1">
    <source>
        <dbReference type="Pfam" id="PF04230"/>
    </source>
</evidence>
<dbReference type="Proteomes" id="UP000297477">
    <property type="component" value="Unassembled WGS sequence"/>
</dbReference>
<dbReference type="GO" id="GO:0016740">
    <property type="term" value="F:transferase activity"/>
    <property type="evidence" value="ECO:0007669"/>
    <property type="project" value="UniProtKB-KW"/>
</dbReference>
<dbReference type="RefSeq" id="WP_067188241.1">
    <property type="nucleotide sequence ID" value="NZ_SPKT01000002.1"/>
</dbReference>